<dbReference type="InterPro" id="IPR006143">
    <property type="entry name" value="RND_pump_MFP"/>
</dbReference>
<dbReference type="Gene3D" id="2.40.50.100">
    <property type="match status" value="1"/>
</dbReference>
<feature type="domain" description="Multidrug resistance protein MdtA-like barrel-sandwich hybrid" evidence="3">
    <location>
        <begin position="47"/>
        <end position="166"/>
    </location>
</feature>
<dbReference type="PANTHER" id="PTHR30469">
    <property type="entry name" value="MULTIDRUG RESISTANCE PROTEIN MDTA"/>
    <property type="match status" value="1"/>
</dbReference>
<feature type="region of interest" description="Disordered" evidence="2">
    <location>
        <begin position="280"/>
        <end position="311"/>
    </location>
</feature>
<evidence type="ECO:0000313" key="5">
    <source>
        <dbReference type="EMBL" id="RFC66868.1"/>
    </source>
</evidence>
<dbReference type="Gene3D" id="2.40.420.20">
    <property type="match status" value="1"/>
</dbReference>
<dbReference type="EMBL" id="QURN01000011">
    <property type="protein sequence ID" value="RFC66868.1"/>
    <property type="molecule type" value="Genomic_DNA"/>
</dbReference>
<dbReference type="GO" id="GO:1990281">
    <property type="term" value="C:efflux pump complex"/>
    <property type="evidence" value="ECO:0007669"/>
    <property type="project" value="TreeGrafter"/>
</dbReference>
<sequence>MRDKGIADFFANMPRPEITVSTQEVKETSWTPELEALGTVNANQGVNLTVETTGVVKDILFTANEKVQAGQVLLQLDDAVERADLEAGKATLANNRLVLQRALELQQRGVGSQSTLDDARAASSTSEAQVNRLQAILDQKQLTAPFAGTVGIPRIDDGQYLQPGTTVVTLQDLDRMRVDFTLPEQQLADLKIGQPIRLGPRNGDLSFTGKVAGIDPRVDPASRLVSVRGEVSNAQGKLTPGQFVQVRVQLNEQPNVIAVDQTAVVTSLYGDYAYVVRPADQAKQSEPAPAGQTGAASASETPKTDETKAEAPKLVANQVFVKTGRRSEGTIEIVSGLKAGDMVVTAGQNRLSNGAPVKVDNTVTLDAKGLAK</sequence>
<feature type="compositionally biased region" description="Basic and acidic residues" evidence="2">
    <location>
        <begin position="302"/>
        <end position="311"/>
    </location>
</feature>
<keyword evidence="6" id="KW-1185">Reference proteome</keyword>
<dbReference type="InterPro" id="IPR058792">
    <property type="entry name" value="Beta-barrel_RND_2"/>
</dbReference>
<evidence type="ECO:0000313" key="6">
    <source>
        <dbReference type="Proteomes" id="UP000262379"/>
    </source>
</evidence>
<comment type="similarity">
    <text evidence="1">Belongs to the membrane fusion protein (MFP) (TC 8.A.1) family.</text>
</comment>
<comment type="caution">
    <text evidence="5">The sequence shown here is derived from an EMBL/GenBank/DDBJ whole genome shotgun (WGS) entry which is preliminary data.</text>
</comment>
<dbReference type="Gene3D" id="2.40.30.170">
    <property type="match status" value="1"/>
</dbReference>
<proteinExistence type="inferred from homology"/>
<dbReference type="AlphaFoldDB" id="A0A371XCA9"/>
<evidence type="ECO:0000259" key="4">
    <source>
        <dbReference type="Pfam" id="PF25954"/>
    </source>
</evidence>
<dbReference type="PANTHER" id="PTHR30469:SF11">
    <property type="entry name" value="BLL4320 PROTEIN"/>
    <property type="match status" value="1"/>
</dbReference>
<evidence type="ECO:0000256" key="1">
    <source>
        <dbReference type="ARBA" id="ARBA00009477"/>
    </source>
</evidence>
<evidence type="ECO:0000259" key="3">
    <source>
        <dbReference type="Pfam" id="PF25917"/>
    </source>
</evidence>
<dbReference type="Proteomes" id="UP000262379">
    <property type="component" value="Unassembled WGS sequence"/>
</dbReference>
<dbReference type="Gene3D" id="1.10.287.470">
    <property type="entry name" value="Helix hairpin bin"/>
    <property type="match status" value="1"/>
</dbReference>
<dbReference type="InterPro" id="IPR058625">
    <property type="entry name" value="MdtA-like_BSH"/>
</dbReference>
<dbReference type="NCBIfam" id="TIGR01730">
    <property type="entry name" value="RND_mfp"/>
    <property type="match status" value="1"/>
</dbReference>
<reference evidence="6" key="1">
    <citation type="submission" date="2018-08" db="EMBL/GenBank/DDBJ databases">
        <authorList>
            <person name="Im W.T."/>
        </authorList>
    </citation>
    <scope>NUCLEOTIDE SEQUENCE [LARGE SCALE GENOMIC DNA]</scope>
    <source>
        <strain evidence="6">LA-28</strain>
    </source>
</reference>
<accession>A0A371XCA9</accession>
<dbReference type="GO" id="GO:0015562">
    <property type="term" value="F:efflux transmembrane transporter activity"/>
    <property type="evidence" value="ECO:0007669"/>
    <property type="project" value="TreeGrafter"/>
</dbReference>
<organism evidence="5 6">
    <name type="scientific">Mesorhizobium denitrificans</name>
    <dbReference type="NCBI Taxonomy" id="2294114"/>
    <lineage>
        <taxon>Bacteria</taxon>
        <taxon>Pseudomonadati</taxon>
        <taxon>Pseudomonadota</taxon>
        <taxon>Alphaproteobacteria</taxon>
        <taxon>Hyphomicrobiales</taxon>
        <taxon>Phyllobacteriaceae</taxon>
        <taxon>Mesorhizobium</taxon>
    </lineage>
</organism>
<feature type="domain" description="CusB-like beta-barrel" evidence="4">
    <location>
        <begin position="179"/>
        <end position="249"/>
    </location>
</feature>
<dbReference type="Pfam" id="PF25917">
    <property type="entry name" value="BSH_RND"/>
    <property type="match status" value="1"/>
</dbReference>
<dbReference type="FunFam" id="2.40.30.170:FF:000010">
    <property type="entry name" value="Efflux RND transporter periplasmic adaptor subunit"/>
    <property type="match status" value="1"/>
</dbReference>
<dbReference type="SUPFAM" id="SSF111369">
    <property type="entry name" value="HlyD-like secretion proteins"/>
    <property type="match status" value="1"/>
</dbReference>
<name>A0A371XCA9_9HYPH</name>
<gene>
    <name evidence="5" type="ORF">DY251_14980</name>
</gene>
<dbReference type="Pfam" id="PF25954">
    <property type="entry name" value="Beta-barrel_RND_2"/>
    <property type="match status" value="1"/>
</dbReference>
<protein>
    <submittedName>
        <fullName evidence="5">Efflux RND transporter periplasmic adaptor subunit</fullName>
    </submittedName>
</protein>
<evidence type="ECO:0000256" key="2">
    <source>
        <dbReference type="SAM" id="MobiDB-lite"/>
    </source>
</evidence>